<evidence type="ECO:0000256" key="3">
    <source>
        <dbReference type="ARBA" id="ARBA00023242"/>
    </source>
</evidence>
<dbReference type="GO" id="GO:0003729">
    <property type="term" value="F:mRNA binding"/>
    <property type="evidence" value="ECO:0007669"/>
    <property type="project" value="TreeGrafter"/>
</dbReference>
<keyword evidence="3" id="KW-0539">Nucleus</keyword>
<proteinExistence type="predicted"/>
<dbReference type="InterPro" id="IPR024642">
    <property type="entry name" value="SUZ-C"/>
</dbReference>
<feature type="domain" description="HTH La-type RNA-binding" evidence="6">
    <location>
        <begin position="39"/>
        <end position="133"/>
    </location>
</feature>
<name>A0A3B5ADW0_9TELE</name>
<sequence length="418" mass="46987">KHTSCPTQSAGEGSVLSKRPKRCGGGEREGGLENAGEEDREVGLLCLKIKDTLEDLFSDQNLAEDGFLLKHVQKTKQGYVSLKLLTCLKKVNNIKALTTNWGMTLAAATSSDLLEVNEERTKVRRITPLPKWLLCSPTSKLLLAWNISEEQSREDGAARHVEHPSLSDRVLQKFSIYGTVTSVWILRPGEELPRELQCYAKHHKELGQHLCAVVRFDSLEAVREAYNALKAEEEKWKKENGKGMCVVPLGFKATRHFNEDTLSEENNRDHLQESSTSQEHPPEFSKDVLQQDSCSPNKVSDATPHTHLPQTSSDNSMHRTFDQMFSSCDGKSFSGSNQRYSKKSWCSGDCDKEYSCSPWVLRRKLAADALSPKVTRQLNAPWLMQRVLRQPFGPDGTKGFHVRTPPLLADTESCDDFQ</sequence>
<dbReference type="InterPro" id="IPR036390">
    <property type="entry name" value="WH_DNA-bd_sf"/>
</dbReference>
<organism evidence="8">
    <name type="scientific">Stegastes partitus</name>
    <name type="common">bicolor damselfish</name>
    <dbReference type="NCBI Taxonomy" id="144197"/>
    <lineage>
        <taxon>Eukaryota</taxon>
        <taxon>Metazoa</taxon>
        <taxon>Chordata</taxon>
        <taxon>Craniata</taxon>
        <taxon>Vertebrata</taxon>
        <taxon>Euteleostomi</taxon>
        <taxon>Actinopterygii</taxon>
        <taxon>Neopterygii</taxon>
        <taxon>Teleostei</taxon>
        <taxon>Neoteleostei</taxon>
        <taxon>Acanthomorphata</taxon>
        <taxon>Ovalentaria</taxon>
        <taxon>Pomacentridae</taxon>
        <taxon>Stegastes</taxon>
    </lineage>
</organism>
<feature type="domain" description="SUZ-C" evidence="7">
    <location>
        <begin position="354"/>
        <end position="404"/>
    </location>
</feature>
<evidence type="ECO:0000259" key="6">
    <source>
        <dbReference type="PROSITE" id="PS50961"/>
    </source>
</evidence>
<evidence type="ECO:0000313" key="8">
    <source>
        <dbReference type="Ensembl" id="ENSSPAP00000018980.1"/>
    </source>
</evidence>
<dbReference type="Pfam" id="PF12901">
    <property type="entry name" value="SUZ-C"/>
    <property type="match status" value="1"/>
</dbReference>
<dbReference type="PROSITE" id="PS51938">
    <property type="entry name" value="SUZ_C"/>
    <property type="match status" value="1"/>
</dbReference>
<feature type="region of interest" description="Disordered" evidence="5">
    <location>
        <begin position="259"/>
        <end position="316"/>
    </location>
</feature>
<dbReference type="AlphaFoldDB" id="A0A3B5ADW0"/>
<dbReference type="InterPro" id="IPR006630">
    <property type="entry name" value="La_HTH"/>
</dbReference>
<dbReference type="GO" id="GO:0005634">
    <property type="term" value="C:nucleus"/>
    <property type="evidence" value="ECO:0007669"/>
    <property type="project" value="UniProtKB-SubCell"/>
</dbReference>
<accession>A0A3B5ADW0</accession>
<feature type="compositionally biased region" description="Polar residues" evidence="5">
    <location>
        <begin position="288"/>
        <end position="300"/>
    </location>
</feature>
<protein>
    <submittedName>
        <fullName evidence="8">La ribonucleoprotein 6, translational regulator b</fullName>
    </submittedName>
</protein>
<dbReference type="Ensembl" id="ENSSPAT00000019268.1">
    <property type="protein sequence ID" value="ENSSPAP00000018980.1"/>
    <property type="gene ID" value="ENSSPAG00000014320.1"/>
</dbReference>
<dbReference type="SUPFAM" id="SSF46785">
    <property type="entry name" value="Winged helix' DNA-binding domain"/>
    <property type="match status" value="1"/>
</dbReference>
<dbReference type="SMART" id="SM00715">
    <property type="entry name" value="LA"/>
    <property type="match status" value="1"/>
</dbReference>
<dbReference type="InterPro" id="IPR045180">
    <property type="entry name" value="La_dom_prot"/>
</dbReference>
<dbReference type="PRINTS" id="PR00302">
    <property type="entry name" value="LUPUSLA"/>
</dbReference>
<keyword evidence="2 4" id="KW-0694">RNA-binding</keyword>
<evidence type="ECO:0000256" key="4">
    <source>
        <dbReference type="PROSITE-ProRule" id="PRU00332"/>
    </source>
</evidence>
<dbReference type="InterPro" id="IPR036388">
    <property type="entry name" value="WH-like_DNA-bd_sf"/>
</dbReference>
<dbReference type="STRING" id="144197.ENSSPAP00000018980"/>
<comment type="subcellular location">
    <subcellularLocation>
        <location evidence="1">Nucleus</location>
    </subcellularLocation>
</comment>
<feature type="region of interest" description="Disordered" evidence="5">
    <location>
        <begin position="1"/>
        <end position="36"/>
    </location>
</feature>
<evidence type="ECO:0000256" key="5">
    <source>
        <dbReference type="SAM" id="MobiDB-lite"/>
    </source>
</evidence>
<dbReference type="GO" id="GO:0006396">
    <property type="term" value="P:RNA processing"/>
    <property type="evidence" value="ECO:0007669"/>
    <property type="project" value="InterPro"/>
</dbReference>
<dbReference type="GO" id="GO:1990904">
    <property type="term" value="C:ribonucleoprotein complex"/>
    <property type="evidence" value="ECO:0007669"/>
    <property type="project" value="InterPro"/>
</dbReference>
<dbReference type="PROSITE" id="PS50961">
    <property type="entry name" value="HTH_LA"/>
    <property type="match status" value="1"/>
</dbReference>
<dbReference type="Gene3D" id="1.10.10.10">
    <property type="entry name" value="Winged helix-like DNA-binding domain superfamily/Winged helix DNA-binding domain"/>
    <property type="match status" value="1"/>
</dbReference>
<evidence type="ECO:0000256" key="2">
    <source>
        <dbReference type="ARBA" id="ARBA00022884"/>
    </source>
</evidence>
<dbReference type="Pfam" id="PF05383">
    <property type="entry name" value="La"/>
    <property type="match status" value="1"/>
</dbReference>
<feature type="compositionally biased region" description="Polar residues" evidence="5">
    <location>
        <begin position="1"/>
        <end position="11"/>
    </location>
</feature>
<dbReference type="PANTHER" id="PTHR22792">
    <property type="entry name" value="LUPUS LA PROTEIN-RELATED"/>
    <property type="match status" value="1"/>
</dbReference>
<dbReference type="PANTHER" id="PTHR22792:SF61">
    <property type="entry name" value="LA RIBONUCLEOPROTEIN DOMAIN FAMILY MEMBER 6"/>
    <property type="match status" value="1"/>
</dbReference>
<evidence type="ECO:0000259" key="7">
    <source>
        <dbReference type="PROSITE" id="PS51938"/>
    </source>
</evidence>
<reference evidence="8" key="1">
    <citation type="submission" date="2023-09" db="UniProtKB">
        <authorList>
            <consortium name="Ensembl"/>
        </authorList>
    </citation>
    <scope>IDENTIFICATION</scope>
</reference>
<dbReference type="InterPro" id="IPR002344">
    <property type="entry name" value="Lupus_La"/>
</dbReference>
<evidence type="ECO:0000256" key="1">
    <source>
        <dbReference type="ARBA" id="ARBA00004123"/>
    </source>
</evidence>
<dbReference type="GeneTree" id="ENSGT00940000165636"/>